<comment type="cofactor">
    <cofactor evidence="1">
        <name>pyridoxal 5'-phosphate</name>
        <dbReference type="ChEBI" id="CHEBI:597326"/>
    </cofactor>
</comment>
<evidence type="ECO:0000259" key="5">
    <source>
        <dbReference type="Pfam" id="PF00266"/>
    </source>
</evidence>
<evidence type="ECO:0000256" key="1">
    <source>
        <dbReference type="ARBA" id="ARBA00001933"/>
    </source>
</evidence>
<dbReference type="EMBL" id="UINC01187012">
    <property type="protein sequence ID" value="SVD99511.1"/>
    <property type="molecule type" value="Genomic_DNA"/>
</dbReference>
<feature type="domain" description="Aminotransferase class V" evidence="5">
    <location>
        <begin position="35"/>
        <end position="198"/>
    </location>
</feature>
<dbReference type="InterPro" id="IPR015424">
    <property type="entry name" value="PyrdxlP-dep_Trfase"/>
</dbReference>
<sequence length="199" mass="21368">MPKNLLEPLLLTPGPLTTSKSVKEAMLHDWGSRDTSFIDMTERVRLGVENIAGVKQNSGSHTCILIQGSGTFAAEAAITSLVPRDGKVLVLVNGAYGRRFCKICKYHNRAFVPYETEESAPPSLTKLASLLETDPKITDVVVVHCETTSGILNPILEISELVAGAGRRLIIDAMSSFGALPLDVEDTRSSAIIASSNKC</sequence>
<organism evidence="6">
    <name type="scientific">marine metagenome</name>
    <dbReference type="NCBI Taxonomy" id="408172"/>
    <lineage>
        <taxon>unclassified sequences</taxon>
        <taxon>metagenomes</taxon>
        <taxon>ecological metagenomes</taxon>
    </lineage>
</organism>
<dbReference type="SUPFAM" id="SSF53383">
    <property type="entry name" value="PLP-dependent transferases"/>
    <property type="match status" value="1"/>
</dbReference>
<dbReference type="PANTHER" id="PTHR42778">
    <property type="entry name" value="2-AMINOETHYLPHOSPHONATE--PYRUVATE TRANSAMINASE"/>
    <property type="match status" value="1"/>
</dbReference>
<dbReference type="InterPro" id="IPR000192">
    <property type="entry name" value="Aminotrans_V_dom"/>
</dbReference>
<accession>A0A382ZVQ2</accession>
<protein>
    <recommendedName>
        <fullName evidence="5">Aminotransferase class V domain-containing protein</fullName>
    </recommendedName>
</protein>
<name>A0A382ZVQ2_9ZZZZ</name>
<evidence type="ECO:0000256" key="3">
    <source>
        <dbReference type="ARBA" id="ARBA00022679"/>
    </source>
</evidence>
<dbReference type="GO" id="GO:0008483">
    <property type="term" value="F:transaminase activity"/>
    <property type="evidence" value="ECO:0007669"/>
    <property type="project" value="UniProtKB-KW"/>
</dbReference>
<dbReference type="InterPro" id="IPR015421">
    <property type="entry name" value="PyrdxlP-dep_Trfase_major"/>
</dbReference>
<dbReference type="Pfam" id="PF00266">
    <property type="entry name" value="Aminotran_5"/>
    <property type="match status" value="1"/>
</dbReference>
<keyword evidence="2" id="KW-0032">Aminotransferase</keyword>
<gene>
    <name evidence="6" type="ORF">METZ01_LOCUS452365</name>
</gene>
<evidence type="ECO:0000313" key="6">
    <source>
        <dbReference type="EMBL" id="SVD99511.1"/>
    </source>
</evidence>
<evidence type="ECO:0000256" key="2">
    <source>
        <dbReference type="ARBA" id="ARBA00022576"/>
    </source>
</evidence>
<feature type="non-terminal residue" evidence="6">
    <location>
        <position position="199"/>
    </location>
</feature>
<dbReference type="AlphaFoldDB" id="A0A382ZVQ2"/>
<dbReference type="Gene3D" id="3.40.640.10">
    <property type="entry name" value="Type I PLP-dependent aspartate aminotransferase-like (Major domain)"/>
    <property type="match status" value="1"/>
</dbReference>
<dbReference type="PANTHER" id="PTHR42778:SF1">
    <property type="entry name" value="2-AMINOETHYLPHOSPHONATE--PYRUVATE TRANSAMINASE"/>
    <property type="match status" value="1"/>
</dbReference>
<keyword evidence="3" id="KW-0808">Transferase</keyword>
<proteinExistence type="predicted"/>
<keyword evidence="4" id="KW-0663">Pyridoxal phosphate</keyword>
<reference evidence="6" key="1">
    <citation type="submission" date="2018-05" db="EMBL/GenBank/DDBJ databases">
        <authorList>
            <person name="Lanie J.A."/>
            <person name="Ng W.-L."/>
            <person name="Kazmierczak K.M."/>
            <person name="Andrzejewski T.M."/>
            <person name="Davidsen T.M."/>
            <person name="Wayne K.J."/>
            <person name="Tettelin H."/>
            <person name="Glass J.I."/>
            <person name="Rusch D."/>
            <person name="Podicherti R."/>
            <person name="Tsui H.-C.T."/>
            <person name="Winkler M.E."/>
        </authorList>
    </citation>
    <scope>NUCLEOTIDE SEQUENCE</scope>
</reference>
<evidence type="ECO:0000256" key="4">
    <source>
        <dbReference type="ARBA" id="ARBA00022898"/>
    </source>
</evidence>